<accession>A0A497JIV2</accession>
<keyword evidence="1" id="KW-0812">Transmembrane</keyword>
<reference evidence="2 3" key="1">
    <citation type="submission" date="2018-06" db="EMBL/GenBank/DDBJ databases">
        <title>Extensive metabolic versatility and redundancy in microbially diverse, dynamic hydrothermal sediments.</title>
        <authorList>
            <person name="Dombrowski N."/>
            <person name="Teske A."/>
            <person name="Baker B.J."/>
        </authorList>
    </citation>
    <scope>NUCLEOTIDE SEQUENCE [LARGE SCALE GENOMIC DNA]</scope>
    <source>
        <strain evidence="2">B51_G17</strain>
    </source>
</reference>
<evidence type="ECO:0000313" key="3">
    <source>
        <dbReference type="Proteomes" id="UP000278031"/>
    </source>
</evidence>
<gene>
    <name evidence="2" type="ORF">DRO04_00865</name>
</gene>
<organism evidence="2 3">
    <name type="scientific">Candidatus Iainarchaeum sp</name>
    <dbReference type="NCBI Taxonomy" id="3101447"/>
    <lineage>
        <taxon>Archaea</taxon>
        <taxon>Candidatus Iainarchaeota</taxon>
        <taxon>Candidatus Iainarchaeia</taxon>
        <taxon>Candidatus Iainarchaeales</taxon>
        <taxon>Candidatus Iainarchaeaceae</taxon>
        <taxon>Candidatus Iainarchaeum</taxon>
    </lineage>
</organism>
<feature type="non-terminal residue" evidence="2">
    <location>
        <position position="1"/>
    </location>
</feature>
<dbReference type="EMBL" id="QMWP01000021">
    <property type="protein sequence ID" value="RLG70935.1"/>
    <property type="molecule type" value="Genomic_DNA"/>
</dbReference>
<name>A0A497JIV2_9ARCH</name>
<feature type="transmembrane region" description="Helical" evidence="1">
    <location>
        <begin position="136"/>
        <end position="154"/>
    </location>
</feature>
<keyword evidence="1" id="KW-1133">Transmembrane helix</keyword>
<evidence type="ECO:0000313" key="2">
    <source>
        <dbReference type="EMBL" id="RLG70935.1"/>
    </source>
</evidence>
<dbReference type="Proteomes" id="UP000278031">
    <property type="component" value="Unassembled WGS sequence"/>
</dbReference>
<comment type="caution">
    <text evidence="2">The sequence shown here is derived from an EMBL/GenBank/DDBJ whole genome shotgun (WGS) entry which is preliminary data.</text>
</comment>
<protein>
    <submittedName>
        <fullName evidence="2">Uncharacterized protein</fullName>
    </submittedName>
</protein>
<evidence type="ECO:0000256" key="1">
    <source>
        <dbReference type="SAM" id="Phobius"/>
    </source>
</evidence>
<dbReference type="AlphaFoldDB" id="A0A497JIV2"/>
<keyword evidence="1" id="KW-0472">Membrane</keyword>
<proteinExistence type="predicted"/>
<feature type="transmembrane region" description="Helical" evidence="1">
    <location>
        <begin position="166"/>
        <end position="191"/>
    </location>
</feature>
<sequence>GCKGGAEEGGIQFEGLEDNIYSQGVKVSGEKTFKVKRGGSSAEDDIPGIYGITIEAKIADGGSWQYIDTYNVRVKPKWKPGESYAYHYFDLDKYNFVLLEEGDVESAVLMNRMFEEKVKVRASLYRWKKANKERRLWIALGSAAITYAITDWMIANFGFLGTLGNIAGTAASILGPVGVGISIAIALWGLYEYLSAQHKLHTKMKTHELPDFIINFSTKKKYGDYKGITLCDELKDWLSVEEDALKDYQVVQSELGSNGRLQLTPIVFERTGDYTGDKGVLYGNVEFCATEHIHGDEAHKEPYVDLGDSHTPAIYGILDTAKKTYCQKFHLRFKVAAEKQALPRLDLNTFACKMGGMVGRTGSGALPKVNYTWKWDDIDLDFCSRYYCDAAQFTTVVMKRLYALHKFLEANNYLEGVCPESAMDKAEEENNKSYINGDDVNEDGVDFGKVGFAEFDVNFDTKNNVADVNIVVENKSADIVTVIVKTELKSVETDTAVQSCEETVSINPNDKEVLSCKFDALQEGSYYAIPEIVGVIPSSTEIDDWAEPIAIVVITKPAVAGCDIIKTTERIGGKSVLSYFLDAAKNPKAVIYGNYCITPDDNYSRWSCGNATPISIERLLFFDAKLMRDAFSMDFRQDYINTAGWLGLPTWLKPSESSEAPFHKYLLDNEKMKFMLKYAPNVYRVSAPGQYKIEIVAVFGEENWSFFDESNEPKNAGIGVVFYRYADPVHDSALYYMPLDGKVGLEGGSYERQGYGVGFENLGELINIEGEIQTYPAYASNPITKVVTKTIDDFRTTNVLNRGVVLDIRKTKQGYEMAYAKIVPEPKVITVDAYEPKDEEYIAAYQLLLDNQPQATGPIMTYWNGCGECYDFTGAAIAEVFDYRPDTVARPEDKGITDLQHTYVLRWPLVYKTGTVTLATIFYKPAGKELQIMPVTDNLNVAVDDASYVSDIDSKIGNINKILEGVKNQEICVIDNGVEAKFFWNPAKIYGSTIAVHCIEPDGCIEE</sequence>